<dbReference type="AlphaFoldDB" id="A0A0F9AM78"/>
<accession>A0A0F9AM78</accession>
<organism evidence="1">
    <name type="scientific">marine sediment metagenome</name>
    <dbReference type="NCBI Taxonomy" id="412755"/>
    <lineage>
        <taxon>unclassified sequences</taxon>
        <taxon>metagenomes</taxon>
        <taxon>ecological metagenomes</taxon>
    </lineage>
</organism>
<feature type="non-terminal residue" evidence="1">
    <location>
        <position position="1"/>
    </location>
</feature>
<sequence length="52" mass="5625">EASHGKKPRGFGLWWFEINDEHYSVTGVYGAAIRQAAKIAKAAGATVVRVLP</sequence>
<name>A0A0F9AM78_9ZZZZ</name>
<evidence type="ECO:0000313" key="1">
    <source>
        <dbReference type="EMBL" id="KKK99365.1"/>
    </source>
</evidence>
<proteinExistence type="predicted"/>
<protein>
    <submittedName>
        <fullName evidence="1">Uncharacterized protein</fullName>
    </submittedName>
</protein>
<gene>
    <name evidence="1" type="ORF">LCGC14_2633450</name>
</gene>
<dbReference type="EMBL" id="LAZR01045233">
    <property type="protein sequence ID" value="KKK99365.1"/>
    <property type="molecule type" value="Genomic_DNA"/>
</dbReference>
<comment type="caution">
    <text evidence="1">The sequence shown here is derived from an EMBL/GenBank/DDBJ whole genome shotgun (WGS) entry which is preliminary data.</text>
</comment>
<reference evidence="1" key="1">
    <citation type="journal article" date="2015" name="Nature">
        <title>Complex archaea that bridge the gap between prokaryotes and eukaryotes.</title>
        <authorList>
            <person name="Spang A."/>
            <person name="Saw J.H."/>
            <person name="Jorgensen S.L."/>
            <person name="Zaremba-Niedzwiedzka K."/>
            <person name="Martijn J."/>
            <person name="Lind A.E."/>
            <person name="van Eijk R."/>
            <person name="Schleper C."/>
            <person name="Guy L."/>
            <person name="Ettema T.J."/>
        </authorList>
    </citation>
    <scope>NUCLEOTIDE SEQUENCE</scope>
</reference>